<keyword evidence="6" id="KW-1185">Reference proteome</keyword>
<dbReference type="AlphaFoldDB" id="A0A673T119"/>
<organism evidence="5 6">
    <name type="scientific">Suricata suricatta</name>
    <name type="common">Meerkat</name>
    <dbReference type="NCBI Taxonomy" id="37032"/>
    <lineage>
        <taxon>Eukaryota</taxon>
        <taxon>Metazoa</taxon>
        <taxon>Chordata</taxon>
        <taxon>Craniata</taxon>
        <taxon>Vertebrata</taxon>
        <taxon>Euteleostomi</taxon>
        <taxon>Mammalia</taxon>
        <taxon>Eutheria</taxon>
        <taxon>Laurasiatheria</taxon>
        <taxon>Carnivora</taxon>
        <taxon>Feliformia</taxon>
        <taxon>Herpestidae</taxon>
        <taxon>Suricata</taxon>
    </lineage>
</organism>
<dbReference type="GO" id="GO:0003735">
    <property type="term" value="F:structural constituent of ribosome"/>
    <property type="evidence" value="ECO:0007669"/>
    <property type="project" value="InterPro"/>
</dbReference>
<dbReference type="InterPro" id="IPR023029">
    <property type="entry name" value="Ribosomal_uS15_arc_euk"/>
</dbReference>
<reference evidence="5" key="2">
    <citation type="submission" date="2025-08" db="UniProtKB">
        <authorList>
            <consortium name="Ensembl"/>
        </authorList>
    </citation>
    <scope>IDENTIFICATION</scope>
</reference>
<protein>
    <recommendedName>
        <fullName evidence="4">Small ribosomal subunit protein uS15 N-terminal domain-containing protein</fullName>
    </recommendedName>
</protein>
<reference evidence="5" key="3">
    <citation type="submission" date="2025-09" db="UniProtKB">
        <authorList>
            <consortium name="Ensembl"/>
        </authorList>
    </citation>
    <scope>IDENTIFICATION</scope>
</reference>
<keyword evidence="2" id="KW-0689">Ribosomal protein</keyword>
<evidence type="ECO:0000313" key="6">
    <source>
        <dbReference type="Proteomes" id="UP000472268"/>
    </source>
</evidence>
<dbReference type="InterPro" id="IPR012606">
    <property type="entry name" value="Ribosomal_uS15_N"/>
</dbReference>
<accession>A0A673T119</accession>
<reference evidence="5 6" key="1">
    <citation type="submission" date="2019-05" db="EMBL/GenBank/DDBJ databases">
        <title>A Chromosome-scale Meerkat (S. suricatta) Genome Assembly.</title>
        <authorList>
            <person name="Dudchenko O."/>
            <person name="Lieberman Aiden E."/>
            <person name="Tung J."/>
            <person name="Barreiro L.B."/>
            <person name="Clutton-Brock T.H."/>
        </authorList>
    </citation>
    <scope>NUCLEOTIDE SEQUENCE [LARGE SCALE GENOMIC DNA]</scope>
</reference>
<evidence type="ECO:0000313" key="5">
    <source>
        <dbReference type="Ensembl" id="ENSSSUP00005005573.1"/>
    </source>
</evidence>
<dbReference type="GO" id="GO:0022627">
    <property type="term" value="C:cytosolic small ribosomal subunit"/>
    <property type="evidence" value="ECO:0007669"/>
    <property type="project" value="TreeGrafter"/>
</dbReference>
<dbReference type="PANTHER" id="PTHR11885:SF6">
    <property type="entry name" value="SMALL RIBOSOMAL SUBUNIT PROTEIN US15"/>
    <property type="match status" value="1"/>
</dbReference>
<dbReference type="GO" id="GO:0006412">
    <property type="term" value="P:translation"/>
    <property type="evidence" value="ECO:0007669"/>
    <property type="project" value="InterPro"/>
</dbReference>
<dbReference type="Proteomes" id="UP000472268">
    <property type="component" value="Chromosome 2"/>
</dbReference>
<feature type="domain" description="Small ribosomal subunit protein uS15 N-terminal" evidence="4">
    <location>
        <begin position="1"/>
        <end position="54"/>
    </location>
</feature>
<sequence>MGRMHAPGKGLSLPALPYCHRVPTWLKLTSDDVKEQIYELAKKGLTPSQTRECISFPFPASRSFLNFLAHGPFTFQVSSAAFSNLSLSLALLLLSCLLYCHDSDSPVSPFAF</sequence>
<dbReference type="SMART" id="SM01386">
    <property type="entry name" value="Ribosomal_S13_N"/>
    <property type="match status" value="1"/>
</dbReference>
<evidence type="ECO:0000259" key="4">
    <source>
        <dbReference type="SMART" id="SM01386"/>
    </source>
</evidence>
<comment type="similarity">
    <text evidence="1">Belongs to the universal ribosomal protein uS15 family.</text>
</comment>
<dbReference type="PANTHER" id="PTHR11885">
    <property type="entry name" value="RIBOSOMAL PROTEIN S15P/S13E"/>
    <property type="match status" value="1"/>
</dbReference>
<name>A0A673T119_SURSU</name>
<dbReference type="Ensembl" id="ENSSSUT00005006447.1">
    <property type="protein sequence ID" value="ENSSSUP00005005573.1"/>
    <property type="gene ID" value="ENSSSUG00005003637.1"/>
</dbReference>
<dbReference type="GO" id="GO:0070181">
    <property type="term" value="F:small ribosomal subunit rRNA binding"/>
    <property type="evidence" value="ECO:0007669"/>
    <property type="project" value="TreeGrafter"/>
</dbReference>
<evidence type="ECO:0000256" key="3">
    <source>
        <dbReference type="ARBA" id="ARBA00023274"/>
    </source>
</evidence>
<keyword evidence="3" id="KW-0687">Ribonucleoprotein</keyword>
<dbReference type="Pfam" id="PF08069">
    <property type="entry name" value="Ribosomal_S13_N"/>
    <property type="match status" value="1"/>
</dbReference>
<proteinExistence type="inferred from homology"/>
<evidence type="ECO:0000256" key="2">
    <source>
        <dbReference type="ARBA" id="ARBA00022980"/>
    </source>
</evidence>
<evidence type="ECO:0000256" key="1">
    <source>
        <dbReference type="ARBA" id="ARBA00008434"/>
    </source>
</evidence>
<dbReference type="GO" id="GO:0005730">
    <property type="term" value="C:nucleolus"/>
    <property type="evidence" value="ECO:0007669"/>
    <property type="project" value="TreeGrafter"/>
</dbReference>